<reference evidence="1 2" key="1">
    <citation type="submission" date="2018-07" db="EMBL/GenBank/DDBJ databases">
        <title>Draft genome of the type strain Streptomyces armeniacus ATCC 15676.</title>
        <authorList>
            <person name="Labana P."/>
            <person name="Gosse J.T."/>
            <person name="Boddy C.N."/>
        </authorList>
    </citation>
    <scope>NUCLEOTIDE SEQUENCE [LARGE SCALE GENOMIC DNA]</scope>
    <source>
        <strain evidence="1 2">ATCC 15676</strain>
    </source>
</reference>
<accession>A0A345XQ15</accession>
<dbReference type="InterPro" id="IPR001544">
    <property type="entry name" value="Aminotrans_IV"/>
</dbReference>
<dbReference type="Gene3D" id="3.30.470.10">
    <property type="match status" value="1"/>
</dbReference>
<organism evidence="1 2">
    <name type="scientific">Streptomyces armeniacus</name>
    <dbReference type="NCBI Taxonomy" id="83291"/>
    <lineage>
        <taxon>Bacteria</taxon>
        <taxon>Bacillati</taxon>
        <taxon>Actinomycetota</taxon>
        <taxon>Actinomycetes</taxon>
        <taxon>Kitasatosporales</taxon>
        <taxon>Streptomycetaceae</taxon>
        <taxon>Streptomyces</taxon>
    </lineage>
</organism>
<keyword evidence="1" id="KW-0808">Transferase</keyword>
<evidence type="ECO:0000313" key="2">
    <source>
        <dbReference type="Proteomes" id="UP000254425"/>
    </source>
</evidence>
<dbReference type="KEGG" id="sarm:DVA86_14780"/>
<sequence length="267" mass="28775">MEPSDAAAEAEHSESDCLRALAMVNYGHFTTMRVEGLRVRGLSLHLERLRRDCRTVFGADLEAEQVRAHLRKALADAPDPVTARVTVCDPGLGLERPGAAARPRLLVTTRAAGLAPLPPLRVRTAPHRREVPAVKHTGLFGALHQRGLAQRDGFNDVLFTQGPPDRPVVAEGPTWNVGFFGGGSLVWPAADVLPGVTTALLAEHHSGAQRTEELGVEQLSGMEAAFATNAGFGIRPIASVDGIEFDVEHPALRELRSAYESVRLEEI</sequence>
<dbReference type="InterPro" id="IPR036038">
    <property type="entry name" value="Aminotransferase-like"/>
</dbReference>
<dbReference type="NCBIfam" id="NF006734">
    <property type="entry name" value="PRK09266.1"/>
    <property type="match status" value="1"/>
</dbReference>
<dbReference type="RefSeq" id="WP_208878760.1">
    <property type="nucleotide sequence ID" value="NZ_CP031320.1"/>
</dbReference>
<name>A0A345XQ15_9ACTN</name>
<dbReference type="EMBL" id="CP031320">
    <property type="protein sequence ID" value="AXK33731.1"/>
    <property type="molecule type" value="Genomic_DNA"/>
</dbReference>
<protein>
    <submittedName>
        <fullName evidence="1">Aminotransferase</fullName>
    </submittedName>
</protein>
<proteinExistence type="predicted"/>
<evidence type="ECO:0000313" key="1">
    <source>
        <dbReference type="EMBL" id="AXK33731.1"/>
    </source>
</evidence>
<dbReference type="SUPFAM" id="SSF56752">
    <property type="entry name" value="D-aminoacid aminotransferase-like PLP-dependent enzymes"/>
    <property type="match status" value="1"/>
</dbReference>
<gene>
    <name evidence="1" type="ORF">DVA86_14780</name>
</gene>
<keyword evidence="2" id="KW-1185">Reference proteome</keyword>
<dbReference type="Pfam" id="PF01063">
    <property type="entry name" value="Aminotran_4"/>
    <property type="match status" value="1"/>
</dbReference>
<keyword evidence="1" id="KW-0032">Aminotransferase</keyword>
<dbReference type="InterPro" id="IPR043131">
    <property type="entry name" value="BCAT-like_N"/>
</dbReference>
<dbReference type="Proteomes" id="UP000254425">
    <property type="component" value="Chromosome"/>
</dbReference>
<dbReference type="GO" id="GO:0008483">
    <property type="term" value="F:transaminase activity"/>
    <property type="evidence" value="ECO:0007669"/>
    <property type="project" value="UniProtKB-KW"/>
</dbReference>
<dbReference type="InterPro" id="IPR043132">
    <property type="entry name" value="BCAT-like_C"/>
</dbReference>
<dbReference type="Gene3D" id="3.20.10.10">
    <property type="entry name" value="D-amino Acid Aminotransferase, subunit A, domain 2"/>
    <property type="match status" value="1"/>
</dbReference>
<dbReference type="AlphaFoldDB" id="A0A345XQ15"/>